<evidence type="ECO:0000313" key="9">
    <source>
        <dbReference type="RefSeq" id="XP_011210999.1"/>
    </source>
</evidence>
<keyword evidence="8" id="KW-1185">Reference proteome</keyword>
<dbReference type="PANTHER" id="PTHR10953">
    <property type="entry name" value="UBIQUITIN-ACTIVATING ENZYME E1"/>
    <property type="match status" value="1"/>
</dbReference>
<dbReference type="FunFam" id="3.40.50.720:FF:000475">
    <property type="entry name" value="NEDD8-activating enzyme E1 regulatory subunit"/>
    <property type="match status" value="1"/>
</dbReference>
<dbReference type="InterPro" id="IPR045886">
    <property type="entry name" value="ThiF/MoeB/HesA"/>
</dbReference>
<dbReference type="CDD" id="cd01493">
    <property type="entry name" value="APPBP1_RUB"/>
    <property type="match status" value="1"/>
</dbReference>
<dbReference type="InterPro" id="IPR035985">
    <property type="entry name" value="Ubiquitin-activating_enz"/>
</dbReference>
<reference evidence="9 10" key="2">
    <citation type="submission" date="2025-04" db="UniProtKB">
        <authorList>
            <consortium name="RefSeq"/>
        </authorList>
    </citation>
    <scope>IDENTIFICATION</scope>
    <source>
        <strain evidence="9 10">Punador</strain>
    </source>
</reference>
<dbReference type="SUPFAM" id="SSF69572">
    <property type="entry name" value="Activating enzymes of the ubiquitin-like proteins"/>
    <property type="match status" value="1"/>
</dbReference>
<dbReference type="PANTHER" id="PTHR10953:SF29">
    <property type="entry name" value="NEDD8-ACTIVATING ENZYME E1 REGULATORY SUBUNIT"/>
    <property type="match status" value="1"/>
</dbReference>
<dbReference type="OrthoDB" id="1708823at2759"/>
<accession>A0A034WCD3</accession>
<evidence type="ECO:0000313" key="10">
    <source>
        <dbReference type="RefSeq" id="XP_029408359.1"/>
    </source>
</evidence>
<dbReference type="Proteomes" id="UP001652620">
    <property type="component" value="Unplaced"/>
</dbReference>
<feature type="domain" description="THIF-type NAD/FAD binding fold" evidence="6">
    <location>
        <begin position="18"/>
        <end position="520"/>
    </location>
</feature>
<organism evidence="7">
    <name type="scientific">Bactrocera dorsalis</name>
    <name type="common">Oriental fruit fly</name>
    <name type="synonym">Dacus dorsalis</name>
    <dbReference type="NCBI Taxonomy" id="27457"/>
    <lineage>
        <taxon>Eukaryota</taxon>
        <taxon>Metazoa</taxon>
        <taxon>Ecdysozoa</taxon>
        <taxon>Arthropoda</taxon>
        <taxon>Hexapoda</taxon>
        <taxon>Insecta</taxon>
        <taxon>Pterygota</taxon>
        <taxon>Neoptera</taxon>
        <taxon>Endopterygota</taxon>
        <taxon>Diptera</taxon>
        <taxon>Brachycera</taxon>
        <taxon>Muscomorpha</taxon>
        <taxon>Tephritoidea</taxon>
        <taxon>Tephritidae</taxon>
        <taxon>Bactrocera</taxon>
        <taxon>Bactrocera</taxon>
    </lineage>
</organism>
<proteinExistence type="inferred from homology"/>
<dbReference type="KEGG" id="bdr:105231409"/>
<dbReference type="AlphaFoldDB" id="A0A034WCD3"/>
<evidence type="ECO:0000256" key="3">
    <source>
        <dbReference type="ARBA" id="ARBA00015407"/>
    </source>
</evidence>
<dbReference type="GO" id="GO:0019781">
    <property type="term" value="F:NEDD8 activating enzyme activity"/>
    <property type="evidence" value="ECO:0007669"/>
    <property type="project" value="UniProtKB-UniRule"/>
</dbReference>
<name>A0A034WCD3_BACDO</name>
<reference evidence="7" key="1">
    <citation type="journal article" date="2014" name="BMC Genomics">
        <title>Characterizing the developmental transcriptome of the oriental fruit fly, Bactrocera dorsalis (Diptera: Tephritidae) through comparative genomic analysis with Drosophila melanogaster utilizing modENCODE datasets.</title>
        <authorList>
            <person name="Geib S.M."/>
            <person name="Calla B."/>
            <person name="Hall B."/>
            <person name="Hou S."/>
            <person name="Manoukis N.C."/>
        </authorList>
    </citation>
    <scope>NUCLEOTIDE SEQUENCE</scope>
    <source>
        <strain evidence="7">Punador</strain>
    </source>
</reference>
<gene>
    <name evidence="7" type="primary">ULA1</name>
    <name evidence="9 10" type="synonym">LOC105231409</name>
</gene>
<dbReference type="GeneID" id="105231409"/>
<dbReference type="PIRSF" id="PIRSF039099">
    <property type="entry name" value="APP-BP1"/>
    <property type="match status" value="1"/>
</dbReference>
<comment type="pathway">
    <text evidence="1 5">Protein modification; protein neddylation.</text>
</comment>
<dbReference type="RefSeq" id="XP_029408359.1">
    <property type="nucleotide sequence ID" value="XM_029552499.1"/>
</dbReference>
<dbReference type="Pfam" id="PF00899">
    <property type="entry name" value="ThiF"/>
    <property type="match status" value="1"/>
</dbReference>
<dbReference type="CTD" id="39244"/>
<dbReference type="UniPathway" id="UPA00885"/>
<dbReference type="GO" id="GO:0045116">
    <property type="term" value="P:protein neddylation"/>
    <property type="evidence" value="ECO:0007669"/>
    <property type="project" value="UniProtKB-UniRule"/>
</dbReference>
<evidence type="ECO:0000313" key="8">
    <source>
        <dbReference type="Proteomes" id="UP001652620"/>
    </source>
</evidence>
<dbReference type="InterPro" id="IPR030667">
    <property type="entry name" value="APP-BP1"/>
</dbReference>
<dbReference type="Gene3D" id="3.40.50.720">
    <property type="entry name" value="NAD(P)-binding Rossmann-like Domain"/>
    <property type="match status" value="2"/>
</dbReference>
<protein>
    <recommendedName>
        <fullName evidence="3 5">NEDD8-activating enzyme E1 regulatory subunit</fullName>
    </recommendedName>
</protein>
<evidence type="ECO:0000256" key="4">
    <source>
        <dbReference type="ARBA" id="ARBA00022786"/>
    </source>
</evidence>
<dbReference type="OMA" id="KLITHQY"/>
<dbReference type="InterPro" id="IPR000594">
    <property type="entry name" value="ThiF_NAD_FAD-bd"/>
</dbReference>
<dbReference type="EMBL" id="GAKP01007172">
    <property type="protein sequence ID" value="JAC51780.1"/>
    <property type="molecule type" value="Transcribed_RNA"/>
</dbReference>
<comment type="similarity">
    <text evidence="2 5">Belongs to the ubiquitin-activating E1 family. ULA1 subfamily.</text>
</comment>
<dbReference type="GO" id="GO:0005737">
    <property type="term" value="C:cytoplasm"/>
    <property type="evidence" value="ECO:0007669"/>
    <property type="project" value="TreeGrafter"/>
</dbReference>
<evidence type="ECO:0000256" key="1">
    <source>
        <dbReference type="ARBA" id="ARBA00005032"/>
    </source>
</evidence>
<evidence type="ECO:0000256" key="2">
    <source>
        <dbReference type="ARBA" id="ARBA00006868"/>
    </source>
</evidence>
<keyword evidence="4 5" id="KW-0833">Ubl conjugation pathway</keyword>
<dbReference type="RefSeq" id="XP_011210999.1">
    <property type="nucleotide sequence ID" value="XM_011212697.3"/>
</dbReference>
<evidence type="ECO:0000313" key="7">
    <source>
        <dbReference type="EMBL" id="JAC51780.1"/>
    </source>
</evidence>
<evidence type="ECO:0000259" key="6">
    <source>
        <dbReference type="Pfam" id="PF00899"/>
    </source>
</evidence>
<evidence type="ECO:0000256" key="5">
    <source>
        <dbReference type="PIRNR" id="PIRNR039099"/>
    </source>
</evidence>
<sequence>MSSPAPKSPEQSDKSRKYDRQIRLWGEHGQSLLESSTICLLNATALGCEVLKSLVLPGIGGFTIVDGNVVTEDDLGINFFLDASFLGQSKARACMQLLQELNTDVNGDFVDESVDWILSNRPAFFDTFDVVIASNLNEKALWGLSDRLWEANIPFIYCRSLGFFGSIRLQIKEHCVIESHPDNRQYDLRLEQPFPALQKHFESTEITSKVPWLLVLNKFLQVWRQKYGGHFPANYKQKSELKEMIRAAMTADEENYEEAIKAVNTALGGGNVPSSIKSIFQDNACTNLNKQSSPFWIITKALKEFVENDNNGLLPLPGVLPDMTADTEPYITLQNIYRQQALHDADNVYRKCQKYLKELGLPEDTISEKTVRLFCKEAAGLAVLRGTKISDENAKSSNILSFVDDLEIQGTLAEHYVALRAYERFVSECGNVPGECYVENDVKELKTVASKMLSDWGVHASISDDLIHEICRYGGSEIHSISAFIGGCVAQEVIKIVTKQYKPIDNTFLYNAITSETTTFKL</sequence>